<dbReference type="SUPFAM" id="SSF53756">
    <property type="entry name" value="UDP-Glycosyltransferase/glycogen phosphorylase"/>
    <property type="match status" value="1"/>
</dbReference>
<dbReference type="GO" id="GO:0016787">
    <property type="term" value="F:hydrolase activity"/>
    <property type="evidence" value="ECO:0007669"/>
    <property type="project" value="UniProtKB-KW"/>
</dbReference>
<accession>A0A455T5H8</accession>
<organism evidence="2">
    <name type="scientific">Thermogemmatispora argillosa</name>
    <dbReference type="NCBI Taxonomy" id="2045280"/>
    <lineage>
        <taxon>Bacteria</taxon>
        <taxon>Bacillati</taxon>
        <taxon>Chloroflexota</taxon>
        <taxon>Ktedonobacteria</taxon>
        <taxon>Thermogemmatisporales</taxon>
        <taxon>Thermogemmatisporaceae</taxon>
        <taxon>Thermogemmatispora</taxon>
    </lineage>
</organism>
<name>A0A455T5H8_9CHLR</name>
<dbReference type="Pfam" id="PF13579">
    <property type="entry name" value="Glyco_trans_4_4"/>
    <property type="match status" value="1"/>
</dbReference>
<evidence type="ECO:0000313" key="2">
    <source>
        <dbReference type="EMBL" id="BBH94659.1"/>
    </source>
</evidence>
<gene>
    <name evidence="2" type="ORF">KTA_28580</name>
</gene>
<reference evidence="2" key="1">
    <citation type="submission" date="2018-12" db="EMBL/GenBank/DDBJ databases">
        <title>Novel natural products biosynthetic potential of the class Ktedonobacteria.</title>
        <authorList>
            <person name="Zheng Y."/>
            <person name="Saitou A."/>
            <person name="Wang C.M."/>
            <person name="Toyoda A."/>
            <person name="Minakuchi Y."/>
            <person name="Sekiguchi Y."/>
            <person name="Ueda K."/>
            <person name="Takano H."/>
            <person name="Sakai Y."/>
            <person name="Yokota A."/>
            <person name="Yabe S."/>
        </authorList>
    </citation>
    <scope>NUCLEOTIDE SEQUENCE</scope>
    <source>
        <strain evidence="2">A3-2</strain>
    </source>
</reference>
<protein>
    <submittedName>
        <fullName evidence="2">Glycoside hydrolase</fullName>
    </submittedName>
</protein>
<keyword evidence="2" id="KW-0378">Hydrolase</keyword>
<proteinExistence type="predicted"/>
<dbReference type="Pfam" id="PF13692">
    <property type="entry name" value="Glyco_trans_1_4"/>
    <property type="match status" value="1"/>
</dbReference>
<evidence type="ECO:0000259" key="1">
    <source>
        <dbReference type="Pfam" id="PF13579"/>
    </source>
</evidence>
<dbReference type="Gene3D" id="3.40.50.2000">
    <property type="entry name" value="Glycogen Phosphorylase B"/>
    <property type="match status" value="2"/>
</dbReference>
<dbReference type="InterPro" id="IPR028098">
    <property type="entry name" value="Glyco_trans_4-like_N"/>
</dbReference>
<sequence>MKILVIAPQPFFVPRGVPFSVYAQLRALSELGHHADVVTYPFGEPVTLPRVRIWRVPHLPFVREVRIGPSIAKLCLDLVLWLWACWRLCCQRYDCLCSHEEAGVGGVVLARLFRCQHVYYMHSNLAQQAACLGYSRRRWMLRILDSLQRWVIRHASAVVTICPALEQEAWQMGARGKTYLIENVILPEERAEILSMIPGGRYPKEPGAAGLPKTPGLPAAAPAPGETVTSLSRYELLPESCEAGPLVLYTGTLERYQGIDLLLESAVLVRRRCPAVRYRIIGGRQDQIAALQLLCRRLSIEDGVEFLGQLPPSETAACLEQATILVSPRCAGTNMPLKLASYLYSGKPLLATSIAAHTQVLTPEIALLVPPTSHGLAAGTLFLLENPTYARALARAARRFAIRRWSWSSFVAQQQRLYTEVVAAEARRPCQ</sequence>
<dbReference type="EMBL" id="AP019377">
    <property type="protein sequence ID" value="BBH94659.1"/>
    <property type="molecule type" value="Genomic_DNA"/>
</dbReference>
<dbReference type="PANTHER" id="PTHR12526">
    <property type="entry name" value="GLYCOSYLTRANSFERASE"/>
    <property type="match status" value="1"/>
</dbReference>
<feature type="domain" description="Glycosyltransferase subfamily 4-like N-terminal" evidence="1">
    <location>
        <begin position="17"/>
        <end position="175"/>
    </location>
</feature>
<dbReference type="AlphaFoldDB" id="A0A455T5H8"/>